<reference evidence="2" key="1">
    <citation type="journal article" date="2020" name="New Phytol.">
        <title>Comparative genomics reveals dynamic genome evolution in host specialist ectomycorrhizal fungi.</title>
        <authorList>
            <person name="Lofgren L.A."/>
            <person name="Nguyen N.H."/>
            <person name="Vilgalys R."/>
            <person name="Ruytinx J."/>
            <person name="Liao H.L."/>
            <person name="Branco S."/>
            <person name="Kuo A."/>
            <person name="LaButti K."/>
            <person name="Lipzen A."/>
            <person name="Andreopoulos W."/>
            <person name="Pangilinan J."/>
            <person name="Riley R."/>
            <person name="Hundley H."/>
            <person name="Na H."/>
            <person name="Barry K."/>
            <person name="Grigoriev I.V."/>
            <person name="Stajich J.E."/>
            <person name="Kennedy P.G."/>
        </authorList>
    </citation>
    <scope>NUCLEOTIDE SEQUENCE</scope>
    <source>
        <strain evidence="2">FC423</strain>
    </source>
</reference>
<name>A0A9P7FAA9_9AGAM</name>
<gene>
    <name evidence="2" type="ORF">F5147DRAFT_651052</name>
</gene>
<dbReference type="Proteomes" id="UP000823399">
    <property type="component" value="Unassembled WGS sequence"/>
</dbReference>
<dbReference type="RefSeq" id="XP_041294980.1">
    <property type="nucleotide sequence ID" value="XM_041433507.1"/>
</dbReference>
<keyword evidence="3" id="KW-1185">Reference proteome</keyword>
<evidence type="ECO:0000256" key="1">
    <source>
        <dbReference type="SAM" id="Coils"/>
    </source>
</evidence>
<feature type="coiled-coil region" evidence="1">
    <location>
        <begin position="11"/>
        <end position="45"/>
    </location>
</feature>
<dbReference type="OrthoDB" id="18959at2759"/>
<dbReference type="AlphaFoldDB" id="A0A9P7FAA9"/>
<protein>
    <submittedName>
        <fullName evidence="2">Uncharacterized protein</fullName>
    </submittedName>
</protein>
<comment type="caution">
    <text evidence="2">The sequence shown here is derived from an EMBL/GenBank/DDBJ whole genome shotgun (WGS) entry which is preliminary data.</text>
</comment>
<dbReference type="EMBL" id="JABBWM010000016">
    <property type="protein sequence ID" value="KAG2111923.1"/>
    <property type="molecule type" value="Genomic_DNA"/>
</dbReference>
<organism evidence="2 3">
    <name type="scientific">Suillus discolor</name>
    <dbReference type="NCBI Taxonomy" id="1912936"/>
    <lineage>
        <taxon>Eukaryota</taxon>
        <taxon>Fungi</taxon>
        <taxon>Dikarya</taxon>
        <taxon>Basidiomycota</taxon>
        <taxon>Agaricomycotina</taxon>
        <taxon>Agaricomycetes</taxon>
        <taxon>Agaricomycetidae</taxon>
        <taxon>Boletales</taxon>
        <taxon>Suillineae</taxon>
        <taxon>Suillaceae</taxon>
        <taxon>Suillus</taxon>
    </lineage>
</organism>
<dbReference type="GeneID" id="64695766"/>
<proteinExistence type="predicted"/>
<keyword evidence="1" id="KW-0175">Coiled coil</keyword>
<sequence>MSKHKSSNQQLDGQVEEIQALDAELADAHEKIAILRSVRAEAEKAVEIGTGERARVAGLHDWFSTATSTCHALVSLLSAHSGGVEECVIGDVVDTHVMENDVPGLVWAVLARARPT</sequence>
<accession>A0A9P7FAA9</accession>
<evidence type="ECO:0000313" key="2">
    <source>
        <dbReference type="EMBL" id="KAG2111923.1"/>
    </source>
</evidence>
<evidence type="ECO:0000313" key="3">
    <source>
        <dbReference type="Proteomes" id="UP000823399"/>
    </source>
</evidence>